<feature type="domain" description="ParB-like N-terminal" evidence="2">
    <location>
        <begin position="25"/>
        <end position="114"/>
    </location>
</feature>
<dbReference type="Gene3D" id="1.10.10.2830">
    <property type="match status" value="1"/>
</dbReference>
<dbReference type="SMART" id="SM00470">
    <property type="entry name" value="ParB"/>
    <property type="match status" value="1"/>
</dbReference>
<dbReference type="GO" id="GO:0003677">
    <property type="term" value="F:DNA binding"/>
    <property type="evidence" value="ECO:0007669"/>
    <property type="project" value="InterPro"/>
</dbReference>
<dbReference type="GO" id="GO:0007059">
    <property type="term" value="P:chromosome segregation"/>
    <property type="evidence" value="ECO:0007669"/>
    <property type="project" value="TreeGrafter"/>
</dbReference>
<evidence type="ECO:0000256" key="1">
    <source>
        <dbReference type="ARBA" id="ARBA00006295"/>
    </source>
</evidence>
<comment type="similarity">
    <text evidence="1">Belongs to the ParB family.</text>
</comment>
<dbReference type="SUPFAM" id="SSF109709">
    <property type="entry name" value="KorB DNA-binding domain-like"/>
    <property type="match status" value="1"/>
</dbReference>
<proteinExistence type="inferred from homology"/>
<gene>
    <name evidence="3" type="ordered locus">Mpe_B0066</name>
</gene>
<dbReference type="GO" id="GO:0005694">
    <property type="term" value="C:chromosome"/>
    <property type="evidence" value="ECO:0007669"/>
    <property type="project" value="TreeGrafter"/>
</dbReference>
<keyword evidence="3" id="KW-0614">Plasmid</keyword>
<dbReference type="PANTHER" id="PTHR33375:SF1">
    <property type="entry name" value="CHROMOSOME-PARTITIONING PROTEIN PARB-RELATED"/>
    <property type="match status" value="1"/>
</dbReference>
<keyword evidence="4" id="KW-1185">Reference proteome</keyword>
<reference evidence="3 4" key="1">
    <citation type="journal article" date="2007" name="J. Bacteriol.">
        <title>Whole-genome analysis of the methyl tert-butyl ether-degrading beta-proteobacterium Methylibium petroleiphilum PM1.</title>
        <authorList>
            <person name="Kane S.R."/>
            <person name="Chakicherla A.Y."/>
            <person name="Chain P.S.G."/>
            <person name="Schmidt R."/>
            <person name="Shin M.W."/>
            <person name="Legler T.C."/>
            <person name="Scow K.M."/>
            <person name="Larimer F.W."/>
            <person name="Lucas S.M."/>
            <person name="Richardson P.M."/>
            <person name="Hristova K.R."/>
        </authorList>
    </citation>
    <scope>NUCLEOTIDE SEQUENCE [LARGE SCALE GENOMIC DNA]</scope>
    <source>
        <strain evidence="4">ATCC BAA-1232 / LMG 22953 / PM1</strain>
        <plasmid evidence="3 4">RPME01</plasmid>
    </source>
</reference>
<dbReference type="RefSeq" id="WP_011831462.1">
    <property type="nucleotide sequence ID" value="NC_008826.1"/>
</dbReference>
<dbReference type="SUPFAM" id="SSF110849">
    <property type="entry name" value="ParB/Sulfiredoxin"/>
    <property type="match status" value="1"/>
</dbReference>
<dbReference type="Proteomes" id="UP000000366">
    <property type="component" value="Plasmid RPME01"/>
</dbReference>
<organism evidence="3 4">
    <name type="scientific">Methylibium petroleiphilum (strain ATCC BAA-1232 / LMG 22953 / PM1)</name>
    <dbReference type="NCBI Taxonomy" id="420662"/>
    <lineage>
        <taxon>Bacteria</taxon>
        <taxon>Pseudomonadati</taxon>
        <taxon>Pseudomonadota</taxon>
        <taxon>Betaproteobacteria</taxon>
        <taxon>Burkholderiales</taxon>
        <taxon>Sphaerotilaceae</taxon>
        <taxon>Methylibium</taxon>
    </lineage>
</organism>
<dbReference type="Pfam" id="PF02195">
    <property type="entry name" value="ParB_N"/>
    <property type="match status" value="1"/>
</dbReference>
<sequence>MHFSDDAQALTEENRALKEAEGRGKAIPLDFLDDSPYHIGELEPERVKALEDNLKHNPQSSPVVVRLKADGRYELLAGRHRVRALRNLGRTEVEAVIKAVDDQQALRIVVYDNHITPNLSDYQKYLGFERIRQERELTVTELAEESGVSLPVLQKIMLFTKLPPAAQEVIRASHRSFGANLFAGLAPLVDDYSDQVTEAVKLVAAGKLKQGAAVAWVTKPGTENAPEPVSVAVMSGKRRYAEIRVKKAGRLEIDFVRAEDASGIVKKLQEFLQQAAKAS</sequence>
<dbReference type="PANTHER" id="PTHR33375">
    <property type="entry name" value="CHROMOSOME-PARTITIONING PROTEIN PARB-RELATED"/>
    <property type="match status" value="1"/>
</dbReference>
<dbReference type="eggNOG" id="COG1475">
    <property type="taxonomic scope" value="Bacteria"/>
</dbReference>
<dbReference type="InterPro" id="IPR004437">
    <property type="entry name" value="ParB/RepB/Spo0J"/>
</dbReference>
<dbReference type="KEGG" id="mpt:Mpe_B0066"/>
<dbReference type="NCBIfam" id="TIGR00180">
    <property type="entry name" value="parB_part"/>
    <property type="match status" value="1"/>
</dbReference>
<dbReference type="InterPro" id="IPR050336">
    <property type="entry name" value="Chromosome_partition/occlusion"/>
</dbReference>
<dbReference type="EMBL" id="CP000556">
    <property type="protein sequence ID" value="ABM96845.1"/>
    <property type="molecule type" value="Genomic_DNA"/>
</dbReference>
<evidence type="ECO:0000259" key="2">
    <source>
        <dbReference type="SMART" id="SM00470"/>
    </source>
</evidence>
<dbReference type="Gene3D" id="3.90.1530.30">
    <property type="match status" value="1"/>
</dbReference>
<name>A2SMQ6_METPP</name>
<protein>
    <submittedName>
        <fullName evidence="3">ParB, partition protein</fullName>
    </submittedName>
</protein>
<dbReference type="InterPro" id="IPR036086">
    <property type="entry name" value="ParB/Sulfiredoxin_sf"/>
</dbReference>
<dbReference type="HOGENOM" id="CLU_072315_0_0_4"/>
<evidence type="ECO:0000313" key="3">
    <source>
        <dbReference type="EMBL" id="ABM96845.1"/>
    </source>
</evidence>
<accession>A2SMQ6</accession>
<geneLocation type="plasmid" evidence="3 4">
    <name>RPME01</name>
</geneLocation>
<dbReference type="InterPro" id="IPR003115">
    <property type="entry name" value="ParB_N"/>
</dbReference>
<evidence type="ECO:0000313" key="4">
    <source>
        <dbReference type="Proteomes" id="UP000000366"/>
    </source>
</evidence>
<dbReference type="AlphaFoldDB" id="A2SMQ6"/>